<evidence type="ECO:0000313" key="1">
    <source>
        <dbReference type="EMBL" id="QJX00364.1"/>
    </source>
</evidence>
<dbReference type="EMBL" id="CP053452">
    <property type="protein sequence ID" value="QJX00364.1"/>
    <property type="molecule type" value="Genomic_DNA"/>
</dbReference>
<name>A0A6M5Z4G7_9BACT</name>
<dbReference type="AlphaFoldDB" id="A0A6M5Z4G7"/>
<accession>A0A6M5Z4G7</accession>
<evidence type="ECO:0000313" key="2">
    <source>
        <dbReference type="Proteomes" id="UP000503447"/>
    </source>
</evidence>
<protein>
    <submittedName>
        <fullName evidence="1">Uncharacterized protein</fullName>
    </submittedName>
</protein>
<sequence length="39" mass="4518">MMYRVVGEGLVANPAMPSSWWKRFGRVCLVDRHEALQAR</sequence>
<reference evidence="2" key="1">
    <citation type="submission" date="2020-05" db="EMBL/GenBank/DDBJ databases">
        <title>Frigoriglobus tundricola gen. nov., sp. nov., a psychrotolerant cellulolytic planctomycete of the family Gemmataceae with two divergent copies of 16S rRNA gene.</title>
        <authorList>
            <person name="Kulichevskaya I.S."/>
            <person name="Ivanova A.A."/>
            <person name="Naumoff D.G."/>
            <person name="Beletsky A.V."/>
            <person name="Rijpstra W.I.C."/>
            <person name="Sinninghe Damste J.S."/>
            <person name="Mardanov A.V."/>
            <person name="Ravin N.V."/>
            <person name="Dedysh S.N."/>
        </authorList>
    </citation>
    <scope>NUCLEOTIDE SEQUENCE [LARGE SCALE GENOMIC DNA]</scope>
    <source>
        <strain evidence="2">PL17</strain>
    </source>
</reference>
<organism evidence="1 2">
    <name type="scientific">Frigoriglobus tundricola</name>
    <dbReference type="NCBI Taxonomy" id="2774151"/>
    <lineage>
        <taxon>Bacteria</taxon>
        <taxon>Pseudomonadati</taxon>
        <taxon>Planctomycetota</taxon>
        <taxon>Planctomycetia</taxon>
        <taxon>Gemmatales</taxon>
        <taxon>Gemmataceae</taxon>
        <taxon>Frigoriglobus</taxon>
    </lineage>
</organism>
<dbReference type="Proteomes" id="UP000503447">
    <property type="component" value="Chromosome"/>
</dbReference>
<gene>
    <name evidence="1" type="ORF">FTUN_7993</name>
</gene>
<dbReference type="KEGG" id="ftj:FTUN_7993"/>
<proteinExistence type="predicted"/>
<keyword evidence="2" id="KW-1185">Reference proteome</keyword>